<dbReference type="PANTHER" id="PTHR24320">
    <property type="entry name" value="RETINOL DEHYDROGENASE"/>
    <property type="match status" value="1"/>
</dbReference>
<reference evidence="4" key="1">
    <citation type="journal article" date="2019" name="Int. J. Syst. Evol. Microbiol.">
        <title>The Global Catalogue of Microorganisms (GCM) 10K type strain sequencing project: providing services to taxonomists for standard genome sequencing and annotation.</title>
        <authorList>
            <consortium name="The Broad Institute Genomics Platform"/>
            <consortium name="The Broad Institute Genome Sequencing Center for Infectious Disease"/>
            <person name="Wu L."/>
            <person name="Ma J."/>
        </authorList>
    </citation>
    <scope>NUCLEOTIDE SEQUENCE [LARGE SCALE GENOMIC DNA]</scope>
    <source>
        <strain evidence="4">CGMCC 1.12479</strain>
    </source>
</reference>
<gene>
    <name evidence="3" type="ORF">GCM10010993_05670</name>
</gene>
<organism evidence="3 4">
    <name type="scientific">Belliella aquatica</name>
    <dbReference type="NCBI Taxonomy" id="1323734"/>
    <lineage>
        <taxon>Bacteria</taxon>
        <taxon>Pseudomonadati</taxon>
        <taxon>Bacteroidota</taxon>
        <taxon>Cytophagia</taxon>
        <taxon>Cytophagales</taxon>
        <taxon>Cyclobacteriaceae</taxon>
        <taxon>Belliella</taxon>
    </lineage>
</organism>
<evidence type="ECO:0000256" key="1">
    <source>
        <dbReference type="ARBA" id="ARBA00006484"/>
    </source>
</evidence>
<evidence type="ECO:0000256" key="2">
    <source>
        <dbReference type="ARBA" id="ARBA00023002"/>
    </source>
</evidence>
<dbReference type="Pfam" id="PF00106">
    <property type="entry name" value="adh_short"/>
    <property type="match status" value="1"/>
</dbReference>
<keyword evidence="4" id="KW-1185">Reference proteome</keyword>
<dbReference type="RefSeq" id="WP_188439491.1">
    <property type="nucleotide sequence ID" value="NZ_BMFD01000002.1"/>
</dbReference>
<sequence length="309" mass="34466">MATSNWTKENIPSQQGKTVLITGATSGIGLEAATVLSEKGAKIILPVRNLDKGNRVIQQIKQKVKSADLTIMKMDIADFDSVRLFAAEFTKKYSKLDLLLNNAGIMWTPQKELSKQGQESQFATNHLGHFLLTGLLLPLLKSTPYCRVITQSSVLHKKGQGQNFEPTIYFDDLNFSNGFDTKKAYAQSKLANLLFTYELDRRLKNAQVNSIATAAHPGYTATNLQKDAGFMMKVMNVLIAQKVDMGALPILRAATEPNLKGAEYFGPTKMNEMKGYPELVRSSDTSYDKNLAKKLWEISEKLTNHTYEF</sequence>
<comment type="similarity">
    <text evidence="1">Belongs to the short-chain dehydrogenases/reductases (SDR) family.</text>
</comment>
<name>A0ABQ1LT23_9BACT</name>
<dbReference type="EMBL" id="BMFD01000002">
    <property type="protein sequence ID" value="GGC29594.1"/>
    <property type="molecule type" value="Genomic_DNA"/>
</dbReference>
<dbReference type="InterPro" id="IPR036291">
    <property type="entry name" value="NAD(P)-bd_dom_sf"/>
</dbReference>
<protein>
    <submittedName>
        <fullName evidence="3">Short-chain dehydrogenase</fullName>
    </submittedName>
</protein>
<accession>A0ABQ1LT23</accession>
<evidence type="ECO:0000313" key="4">
    <source>
        <dbReference type="Proteomes" id="UP000635885"/>
    </source>
</evidence>
<proteinExistence type="inferred from homology"/>
<dbReference type="Proteomes" id="UP000635885">
    <property type="component" value="Unassembled WGS sequence"/>
</dbReference>
<dbReference type="SUPFAM" id="SSF51735">
    <property type="entry name" value="NAD(P)-binding Rossmann-fold domains"/>
    <property type="match status" value="1"/>
</dbReference>
<comment type="caution">
    <text evidence="3">The sequence shown here is derived from an EMBL/GenBank/DDBJ whole genome shotgun (WGS) entry which is preliminary data.</text>
</comment>
<keyword evidence="2" id="KW-0560">Oxidoreductase</keyword>
<dbReference type="PANTHER" id="PTHR24320:SF148">
    <property type="entry name" value="NAD(P)-BINDING ROSSMANN-FOLD SUPERFAMILY PROTEIN"/>
    <property type="match status" value="1"/>
</dbReference>
<dbReference type="NCBIfam" id="NF004846">
    <property type="entry name" value="PRK06197.1"/>
    <property type="match status" value="1"/>
</dbReference>
<dbReference type="Gene3D" id="3.40.50.720">
    <property type="entry name" value="NAD(P)-binding Rossmann-like Domain"/>
    <property type="match status" value="1"/>
</dbReference>
<evidence type="ECO:0000313" key="3">
    <source>
        <dbReference type="EMBL" id="GGC29594.1"/>
    </source>
</evidence>
<dbReference type="PRINTS" id="PR00081">
    <property type="entry name" value="GDHRDH"/>
</dbReference>
<dbReference type="InterPro" id="IPR002347">
    <property type="entry name" value="SDR_fam"/>
</dbReference>